<dbReference type="RefSeq" id="WP_380642590.1">
    <property type="nucleotide sequence ID" value="NZ_JBHSQO010000062.1"/>
</dbReference>
<reference evidence="2" key="1">
    <citation type="journal article" date="2019" name="Int. J. Syst. Evol. Microbiol.">
        <title>The Global Catalogue of Microorganisms (GCM) 10K type strain sequencing project: providing services to taxonomists for standard genome sequencing and annotation.</title>
        <authorList>
            <consortium name="The Broad Institute Genomics Platform"/>
            <consortium name="The Broad Institute Genome Sequencing Center for Infectious Disease"/>
            <person name="Wu L."/>
            <person name="Ma J."/>
        </authorList>
    </citation>
    <scope>NUCLEOTIDE SEQUENCE [LARGE SCALE GENOMIC DNA]</scope>
    <source>
        <strain evidence="2">CGMCC 4.7246</strain>
    </source>
</reference>
<evidence type="ECO:0000313" key="1">
    <source>
        <dbReference type="EMBL" id="MFC6094387.1"/>
    </source>
</evidence>
<dbReference type="NCBIfam" id="TIGR02547">
    <property type="entry name" value="casA_cse1"/>
    <property type="match status" value="1"/>
</dbReference>
<dbReference type="Proteomes" id="UP001596220">
    <property type="component" value="Unassembled WGS sequence"/>
</dbReference>
<name>A0ABW1PHV3_9PSEU</name>
<dbReference type="Gene3D" id="1.10.132.100">
    <property type="match status" value="1"/>
</dbReference>
<protein>
    <submittedName>
        <fullName evidence="1">Type I-E CRISPR-associated protein Cse1/CasA</fullName>
    </submittedName>
</protein>
<gene>
    <name evidence="1" type="primary">casA</name>
    <name evidence="1" type="synonym">cse1</name>
    <name evidence="1" type="ORF">ACFP3R_34405</name>
</gene>
<comment type="caution">
    <text evidence="1">The sequence shown here is derived from an EMBL/GenBank/DDBJ whole genome shotgun (WGS) entry which is preliminary data.</text>
</comment>
<dbReference type="CDD" id="cd09729">
    <property type="entry name" value="Cse1_I-E"/>
    <property type="match status" value="1"/>
</dbReference>
<dbReference type="Pfam" id="PF09481">
    <property type="entry name" value="CRISPR_Cse1"/>
    <property type="match status" value="1"/>
</dbReference>
<proteinExistence type="predicted"/>
<dbReference type="InterPro" id="IPR013381">
    <property type="entry name" value="CRISPR-assoc_prot_Cse1"/>
</dbReference>
<evidence type="ECO:0000313" key="2">
    <source>
        <dbReference type="Proteomes" id="UP001596220"/>
    </source>
</evidence>
<accession>A0ABW1PHV3</accession>
<organism evidence="1 2">
    <name type="scientific">Saccharothrix lopnurensis</name>
    <dbReference type="NCBI Taxonomy" id="1670621"/>
    <lineage>
        <taxon>Bacteria</taxon>
        <taxon>Bacillati</taxon>
        <taxon>Actinomycetota</taxon>
        <taxon>Actinomycetes</taxon>
        <taxon>Pseudonocardiales</taxon>
        <taxon>Pseudonocardiaceae</taxon>
        <taxon>Saccharothrix</taxon>
    </lineage>
</organism>
<keyword evidence="2" id="KW-1185">Reference proteome</keyword>
<sequence length="557" mass="61249">MRVDEPGSFNLVDQPWLPARPLADRPVAHDHPDERGRPVELSLLDVFDHAHELSGLVGDVPTQVFALTRMLVAVLHGAVDGPRDLDHWERLWSQERLPGDEVRAYLERHRSRFDLFDPEVPFLQVAGLSTAKGEVSELNKLIADMPNGHPFFTTRLGGRVRLSFAEAARWLVHCHAFDPSGIKSGAVGDKRVKSGKGYPIGTGWAGYLGGVLPEGRTLRETLLLNLIAADSVALTRNTAVDLPAWERPPVGPAEEVDGGREPTGPVDLYTWQSRRVRLVREGAEVAGVLICNGERITPQNKEHLEPHTAWRRSKAQEKKLRVAQVYMPREHDPERAVWRGLQSLLPGAEKNQDDEAAPFVSPRVLEWVAEVGGVIGNDLPVRLHTLGMTYGAQSATTTDILDDGLALRSVLLGRDARPLVRTALDSVQAAEKAAQALGRLAANLAAAAGAGKDERDGPRTRATELAYAELDVGFRRWLQSLRADTVPLEAALTWHVTAERLIRGLGADLQAQAPVTAWVGRVVDKRLMTSAHADRWFRRDLRTALPLAYSETTEVAS</sequence>
<dbReference type="EMBL" id="JBHSQO010000062">
    <property type="protein sequence ID" value="MFC6094387.1"/>
    <property type="molecule type" value="Genomic_DNA"/>
</dbReference>